<keyword evidence="1" id="KW-0812">Transmembrane</keyword>
<dbReference type="OrthoDB" id="2440739at2"/>
<gene>
    <name evidence="2" type="ORF">BN990_02983</name>
</gene>
<evidence type="ECO:0000313" key="2">
    <source>
        <dbReference type="EMBL" id="CDQ40656.1"/>
    </source>
</evidence>
<dbReference type="STRING" id="1462526.BN990_02983"/>
<dbReference type="eggNOG" id="ENOG5033EVU">
    <property type="taxonomic scope" value="Bacteria"/>
</dbReference>
<evidence type="ECO:0000256" key="1">
    <source>
        <dbReference type="SAM" id="Phobius"/>
    </source>
</evidence>
<feature type="transmembrane region" description="Helical" evidence="1">
    <location>
        <begin position="28"/>
        <end position="48"/>
    </location>
</feature>
<dbReference type="EMBL" id="CCDP010000002">
    <property type="protein sequence ID" value="CDQ40656.1"/>
    <property type="molecule type" value="Genomic_DNA"/>
</dbReference>
<proteinExistence type="predicted"/>
<comment type="caution">
    <text evidence="2">The sequence shown here is derived from an EMBL/GenBank/DDBJ whole genome shotgun (WGS) entry which is preliminary data.</text>
</comment>
<sequence>MRYIATIIWALVISGVLSYVLSSMRGDSFSMMGTIVFAVIMFIAIVILGDSAIHDDNAEN</sequence>
<evidence type="ECO:0008006" key="4">
    <source>
        <dbReference type="Google" id="ProtNLM"/>
    </source>
</evidence>
<keyword evidence="1" id="KW-1133">Transmembrane helix</keyword>
<dbReference type="Proteomes" id="UP000028875">
    <property type="component" value="Unassembled WGS sequence"/>
</dbReference>
<keyword evidence="3" id="KW-1185">Reference proteome</keyword>
<dbReference type="Pfam" id="PF11151">
    <property type="entry name" value="DUF2929"/>
    <property type="match status" value="1"/>
</dbReference>
<dbReference type="InterPro" id="IPR021324">
    <property type="entry name" value="DUF2929"/>
</dbReference>
<evidence type="ECO:0000313" key="3">
    <source>
        <dbReference type="Proteomes" id="UP000028875"/>
    </source>
</evidence>
<reference evidence="3" key="2">
    <citation type="submission" date="2014-05" db="EMBL/GenBank/DDBJ databases">
        <title>Draft genome sequence of Virgibacillus massiliensis Vm-5.</title>
        <authorList>
            <person name="Khelaifia S."/>
            <person name="Croce O."/>
            <person name="Lagier J.C."/>
            <person name="Raoult D."/>
        </authorList>
    </citation>
    <scope>NUCLEOTIDE SEQUENCE [LARGE SCALE GENOMIC DNA]</scope>
    <source>
        <strain evidence="3">Vm-5</strain>
    </source>
</reference>
<keyword evidence="1" id="KW-0472">Membrane</keyword>
<protein>
    <recommendedName>
        <fullName evidence="4">DUF2929 family protein</fullName>
    </recommendedName>
</protein>
<organism evidence="2 3">
    <name type="scientific">Virgibacillus massiliensis</name>
    <dbReference type="NCBI Taxonomy" id="1462526"/>
    <lineage>
        <taxon>Bacteria</taxon>
        <taxon>Bacillati</taxon>
        <taxon>Bacillota</taxon>
        <taxon>Bacilli</taxon>
        <taxon>Bacillales</taxon>
        <taxon>Bacillaceae</taxon>
        <taxon>Virgibacillus</taxon>
    </lineage>
</organism>
<accession>A0A024QFC4</accession>
<name>A0A024QFC4_9BACI</name>
<dbReference type="RefSeq" id="WP_021292267.1">
    <property type="nucleotide sequence ID" value="NZ_BNER01000006.1"/>
</dbReference>
<dbReference type="AlphaFoldDB" id="A0A024QFC4"/>
<reference evidence="2 3" key="1">
    <citation type="submission" date="2014-03" db="EMBL/GenBank/DDBJ databases">
        <authorList>
            <person name="Urmite Genomes U."/>
        </authorList>
    </citation>
    <scope>NUCLEOTIDE SEQUENCE [LARGE SCALE GENOMIC DNA]</scope>
    <source>
        <strain evidence="2 3">Vm-5</strain>
    </source>
</reference>